<evidence type="ECO:0000256" key="6">
    <source>
        <dbReference type="ARBA" id="ARBA00023136"/>
    </source>
</evidence>
<evidence type="ECO:0000313" key="14">
    <source>
        <dbReference type="Proteomes" id="UP001184853"/>
    </source>
</evidence>
<evidence type="ECO:0000256" key="2">
    <source>
        <dbReference type="ARBA" id="ARBA00022448"/>
    </source>
</evidence>
<comment type="similarity">
    <text evidence="8 9">Belongs to the TonB-dependent receptor family.</text>
</comment>
<dbReference type="RefSeq" id="WP_115983070.1">
    <property type="nucleotide sequence ID" value="NZ_JAVDQS010000010.1"/>
</dbReference>
<keyword evidence="10" id="KW-0732">Signal</keyword>
<dbReference type="SUPFAM" id="SSF56935">
    <property type="entry name" value="Porins"/>
    <property type="match status" value="1"/>
</dbReference>
<comment type="subcellular location">
    <subcellularLocation>
        <location evidence="1 8">Cell outer membrane</location>
        <topology evidence="1 8">Multi-pass membrane protein</topology>
    </subcellularLocation>
</comment>
<gene>
    <name evidence="13" type="ORF">J2781_003172</name>
</gene>
<reference evidence="13 14" key="1">
    <citation type="submission" date="2023-07" db="EMBL/GenBank/DDBJ databases">
        <title>Sorghum-associated microbial communities from plants grown in Nebraska, USA.</title>
        <authorList>
            <person name="Schachtman D."/>
        </authorList>
    </citation>
    <scope>NUCLEOTIDE SEQUENCE [LARGE SCALE GENOMIC DNA]</scope>
    <source>
        <strain evidence="13 14">DS1709</strain>
    </source>
</reference>
<dbReference type="Proteomes" id="UP001184853">
    <property type="component" value="Unassembled WGS sequence"/>
</dbReference>
<dbReference type="CDD" id="cd01347">
    <property type="entry name" value="ligand_gated_channel"/>
    <property type="match status" value="1"/>
</dbReference>
<dbReference type="InterPro" id="IPR039426">
    <property type="entry name" value="TonB-dep_rcpt-like"/>
</dbReference>
<dbReference type="EMBL" id="JAVDQS010000010">
    <property type="protein sequence ID" value="MDR6406215.1"/>
    <property type="molecule type" value="Genomic_DNA"/>
</dbReference>
<keyword evidence="5 9" id="KW-0798">TonB box</keyword>
<keyword evidence="4 8" id="KW-0812">Transmembrane</keyword>
<organism evidence="13 14">
    <name type="scientific">Chryseobacterium geocarposphaerae</name>
    <dbReference type="NCBI Taxonomy" id="1416776"/>
    <lineage>
        <taxon>Bacteria</taxon>
        <taxon>Pseudomonadati</taxon>
        <taxon>Bacteroidota</taxon>
        <taxon>Flavobacteriia</taxon>
        <taxon>Flavobacteriales</taxon>
        <taxon>Weeksellaceae</taxon>
        <taxon>Chryseobacterium group</taxon>
        <taxon>Chryseobacterium</taxon>
    </lineage>
</organism>
<name>A0ABU1LI42_9FLAO</name>
<sequence>MKKLSISMVLLGAVFVSAQEKEKETQIEDVVIVGNRNAKRTKIETPVPVDVISIEKIQKSSPQTTVQDLLNYLIPSFNSVKQTASDGTEHIDPVSLRGMGPDQVLVLVNGKRRHTTSLVNYQNTVGNGSVGTDLGTIPVIAIDRIEVLRDGAAAQYGSDAIAGVINIILKKNMGGSASLNYGITGRNDGETYQAGANYGASLGKKDGYINLSLQLNHKGKTTRTQNHNLDIFGDNFAYDFADNPAAARASDDAIIKERGLTRDDFNFQIGDAQIRQAQLFFNSEYPFNDRFKLYSFGGFSIKEGEGFGFRRLPSETSNNVKSIYPNGFQPVLGSKIYDISYAVGAKYNVNDWFFDLSNTFGSNTFIYDVSNTVNASLGSKSPTNFKAGSHSFLQNTINLDVSKNINNFNIAFGGEFRFEQYDIKAGEEASYSRYDINGNIAVPGSPVPVEGAGGSQSFIGFSPNNALRKSRNSTAIYADVSYDLDKKLNIDLAGRFENYSDFGSTLNGKLAVRYEFVKNYAIRAAVGTGFRAPSLQQQYFNNSYADISTTGNSIVTKGIFNNDSEAAKVLGFDKLKQETSVNGSVGFTLKPANRLFITLDGYLIKVKDRIVITSNITDPRLVDYGVESGRFFANAIDTETKGVDLVVSYDWKLAGGNLNINLAGNYTETKITDFHFPANLQTPQNEFFGPDQINIIETLSPKTKATLGLNYGIGKFNFLVRNTYFGKVIRDGYPFGGVQEFAPKVVTDVSVGYNFTKNINLTIGANNVFDVFPDLQIYENSYYGVFKYAPVQMGTLGNYFFGRLNFTF</sequence>
<feature type="chain" id="PRO_5047297177" evidence="10">
    <location>
        <begin position="19"/>
        <end position="808"/>
    </location>
</feature>
<dbReference type="Pfam" id="PF07715">
    <property type="entry name" value="Plug"/>
    <property type="match status" value="1"/>
</dbReference>
<dbReference type="Pfam" id="PF00593">
    <property type="entry name" value="TonB_dep_Rec_b-barrel"/>
    <property type="match status" value="1"/>
</dbReference>
<keyword evidence="2 8" id="KW-0813">Transport</keyword>
<feature type="domain" description="TonB-dependent receptor-like beta-barrel" evidence="11">
    <location>
        <begin position="327"/>
        <end position="768"/>
    </location>
</feature>
<dbReference type="PANTHER" id="PTHR47234:SF3">
    <property type="entry name" value="SECRETIN_TONB SHORT N-TERMINAL DOMAIN-CONTAINING PROTEIN"/>
    <property type="match status" value="1"/>
</dbReference>
<evidence type="ECO:0000313" key="13">
    <source>
        <dbReference type="EMBL" id="MDR6406215.1"/>
    </source>
</evidence>
<evidence type="ECO:0000256" key="1">
    <source>
        <dbReference type="ARBA" id="ARBA00004571"/>
    </source>
</evidence>
<dbReference type="PROSITE" id="PS52016">
    <property type="entry name" value="TONB_DEPENDENT_REC_3"/>
    <property type="match status" value="1"/>
</dbReference>
<feature type="signal peptide" evidence="10">
    <location>
        <begin position="1"/>
        <end position="18"/>
    </location>
</feature>
<dbReference type="InterPro" id="IPR000531">
    <property type="entry name" value="Beta-barrel_TonB"/>
</dbReference>
<evidence type="ECO:0000256" key="9">
    <source>
        <dbReference type="RuleBase" id="RU003357"/>
    </source>
</evidence>
<keyword evidence="3 8" id="KW-1134">Transmembrane beta strand</keyword>
<dbReference type="InterPro" id="IPR037066">
    <property type="entry name" value="Plug_dom_sf"/>
</dbReference>
<keyword evidence="7 8" id="KW-0998">Cell outer membrane</keyword>
<evidence type="ECO:0000259" key="12">
    <source>
        <dbReference type="Pfam" id="PF07715"/>
    </source>
</evidence>
<feature type="domain" description="TonB-dependent receptor plug" evidence="12">
    <location>
        <begin position="42"/>
        <end position="164"/>
    </location>
</feature>
<accession>A0ABU1LI42</accession>
<evidence type="ECO:0000256" key="3">
    <source>
        <dbReference type="ARBA" id="ARBA00022452"/>
    </source>
</evidence>
<keyword evidence="6 8" id="KW-0472">Membrane</keyword>
<proteinExistence type="inferred from homology"/>
<evidence type="ECO:0000256" key="10">
    <source>
        <dbReference type="SAM" id="SignalP"/>
    </source>
</evidence>
<evidence type="ECO:0000256" key="4">
    <source>
        <dbReference type="ARBA" id="ARBA00022692"/>
    </source>
</evidence>
<evidence type="ECO:0000256" key="7">
    <source>
        <dbReference type="ARBA" id="ARBA00023237"/>
    </source>
</evidence>
<comment type="caution">
    <text evidence="13">The sequence shown here is derived from an EMBL/GenBank/DDBJ whole genome shotgun (WGS) entry which is preliminary data.</text>
</comment>
<keyword evidence="13" id="KW-0675">Receptor</keyword>
<dbReference type="Gene3D" id="2.40.170.20">
    <property type="entry name" value="TonB-dependent receptor, beta-barrel domain"/>
    <property type="match status" value="1"/>
</dbReference>
<dbReference type="PANTHER" id="PTHR47234">
    <property type="match status" value="1"/>
</dbReference>
<protein>
    <submittedName>
        <fullName evidence="13">Iron complex outermembrane receptor protein</fullName>
    </submittedName>
</protein>
<evidence type="ECO:0000256" key="5">
    <source>
        <dbReference type="ARBA" id="ARBA00023077"/>
    </source>
</evidence>
<keyword evidence="14" id="KW-1185">Reference proteome</keyword>
<evidence type="ECO:0000256" key="8">
    <source>
        <dbReference type="PROSITE-ProRule" id="PRU01360"/>
    </source>
</evidence>
<dbReference type="InterPro" id="IPR012910">
    <property type="entry name" value="Plug_dom"/>
</dbReference>
<dbReference type="InterPro" id="IPR036942">
    <property type="entry name" value="Beta-barrel_TonB_sf"/>
</dbReference>
<dbReference type="Gene3D" id="2.170.130.10">
    <property type="entry name" value="TonB-dependent receptor, plug domain"/>
    <property type="match status" value="1"/>
</dbReference>
<evidence type="ECO:0000259" key="11">
    <source>
        <dbReference type="Pfam" id="PF00593"/>
    </source>
</evidence>